<name>A0ABY2CHW9_METMH</name>
<keyword evidence="4" id="KW-1185">Reference proteome</keyword>
<sequence length="200" mass="22734">MSSQSSLSDRFKQPSQSIQTRPNHSMFNGHHATVDCPECHRIMVPRVITYYGQPTKSICPFCGATFARFPSEVRQFLQRFSQKSVSFDAFKRIALVTVGFGLIWLLATMEILPSEMEALGIFGSIIFSAFGLAEFFYQTIEFIAKQLSHNSSYYWSATTLIAILILYVRDDLTRYVVMASFLMIVRWILAGFAVARSHSQ</sequence>
<dbReference type="Proteomes" id="UP000295649">
    <property type="component" value="Unassembled WGS sequence"/>
</dbReference>
<evidence type="ECO:0000313" key="3">
    <source>
        <dbReference type="EMBL" id="TCV78138.1"/>
    </source>
</evidence>
<evidence type="ECO:0000313" key="4">
    <source>
        <dbReference type="Proteomes" id="UP000295649"/>
    </source>
</evidence>
<accession>A0ABY2CHW9</accession>
<comment type="caution">
    <text evidence="3">The sequence shown here is derived from an EMBL/GenBank/DDBJ whole genome shotgun (WGS) entry which is preliminary data.</text>
</comment>
<organism evidence="3 4">
    <name type="scientific">Methylomonas methanica</name>
    <dbReference type="NCBI Taxonomy" id="421"/>
    <lineage>
        <taxon>Bacteria</taxon>
        <taxon>Pseudomonadati</taxon>
        <taxon>Pseudomonadota</taxon>
        <taxon>Gammaproteobacteria</taxon>
        <taxon>Methylococcales</taxon>
        <taxon>Methylococcaceae</taxon>
        <taxon>Methylomonas</taxon>
    </lineage>
</organism>
<protein>
    <submittedName>
        <fullName evidence="3">Uncharacterized protein</fullName>
    </submittedName>
</protein>
<proteinExistence type="predicted"/>
<keyword evidence="2" id="KW-1133">Transmembrane helix</keyword>
<reference evidence="3 4" key="1">
    <citation type="submission" date="2019-03" db="EMBL/GenBank/DDBJ databases">
        <title>Systems level insights into methane cycling in arid and semi-arid ecosystems.</title>
        <authorList>
            <person name="Kalyuzhnaya M."/>
        </authorList>
    </citation>
    <scope>NUCLEOTIDE SEQUENCE [LARGE SCALE GENOMIC DNA]</scope>
    <source>
        <strain evidence="3 4">S-1</strain>
    </source>
</reference>
<dbReference type="RefSeq" id="WP_132325329.1">
    <property type="nucleotide sequence ID" value="NZ_LUUF01000069.1"/>
</dbReference>
<gene>
    <name evidence="3" type="ORF">EDE11_12657</name>
</gene>
<feature type="transmembrane region" description="Helical" evidence="2">
    <location>
        <begin position="152"/>
        <end position="169"/>
    </location>
</feature>
<keyword evidence="2" id="KW-0472">Membrane</keyword>
<feature type="transmembrane region" description="Helical" evidence="2">
    <location>
        <begin position="175"/>
        <end position="195"/>
    </location>
</feature>
<evidence type="ECO:0000256" key="2">
    <source>
        <dbReference type="SAM" id="Phobius"/>
    </source>
</evidence>
<dbReference type="EMBL" id="SMCN01000026">
    <property type="protein sequence ID" value="TCV78138.1"/>
    <property type="molecule type" value="Genomic_DNA"/>
</dbReference>
<keyword evidence="2" id="KW-0812">Transmembrane</keyword>
<feature type="region of interest" description="Disordered" evidence="1">
    <location>
        <begin position="1"/>
        <end position="26"/>
    </location>
</feature>
<feature type="transmembrane region" description="Helical" evidence="2">
    <location>
        <begin position="89"/>
        <end position="107"/>
    </location>
</feature>
<feature type="transmembrane region" description="Helical" evidence="2">
    <location>
        <begin position="119"/>
        <end position="140"/>
    </location>
</feature>
<evidence type="ECO:0000256" key="1">
    <source>
        <dbReference type="SAM" id="MobiDB-lite"/>
    </source>
</evidence>